<dbReference type="Gene3D" id="3.40.50.300">
    <property type="entry name" value="P-loop containing nucleotide triphosphate hydrolases"/>
    <property type="match status" value="1"/>
</dbReference>
<dbReference type="SUPFAM" id="SSF52058">
    <property type="entry name" value="L domain-like"/>
    <property type="match status" value="2"/>
</dbReference>
<dbReference type="Gramene" id="TraesLAC7D03G04238480.2">
    <property type="protein sequence ID" value="TraesLAC7D03G04238480.2"/>
    <property type="gene ID" value="TraesLAC7D03G04238480"/>
</dbReference>
<dbReference type="Gramene" id="TraesJAG7D03G04274970.2">
    <property type="protein sequence ID" value="TraesJAG7D03G04274970.2"/>
    <property type="gene ID" value="TraesJAG7D03G04274970"/>
</dbReference>
<evidence type="ECO:0000256" key="1">
    <source>
        <dbReference type="ARBA" id="ARBA00008894"/>
    </source>
</evidence>
<feature type="domain" description="Disease resistance protein winged helix" evidence="11">
    <location>
        <begin position="419"/>
        <end position="495"/>
    </location>
</feature>
<dbReference type="Gramene" id="TraesSTA7D03G04281740.2">
    <property type="protein sequence ID" value="TraesSTA7D03G04281740.2"/>
    <property type="gene ID" value="TraesSTA7D03G04281740"/>
</dbReference>
<dbReference type="Gramene" id="TraesCLE_scaffold_117167_01G000200.1">
    <property type="protein sequence ID" value="TraesCLE_scaffold_117167_01G000200.1"/>
    <property type="gene ID" value="TraesCLE_scaffold_117167_01G000200"/>
</dbReference>
<dbReference type="InterPro" id="IPR056789">
    <property type="entry name" value="LRR_R13L1-DRL21"/>
</dbReference>
<keyword evidence="15" id="KW-1185">Reference proteome</keyword>
<dbReference type="Gramene" id="TraesWEE_scaffold_043348_01G000100.1">
    <property type="protein sequence ID" value="TraesWEE_scaffold_043348_01G000100.1"/>
    <property type="gene ID" value="TraesWEE_scaffold_043348_01G000100"/>
</dbReference>
<accession>A0A3B6TJJ2</accession>
<keyword evidence="3" id="KW-0677">Repeat</keyword>
<dbReference type="Gramene" id="TraesSTA7D03G04281740.3">
    <property type="protein sequence ID" value="TraesSTA7D03G04281740.3"/>
    <property type="gene ID" value="TraesSTA7D03G04281740"/>
</dbReference>
<evidence type="ECO:0000259" key="10">
    <source>
        <dbReference type="Pfam" id="PF18052"/>
    </source>
</evidence>
<dbReference type="OMA" id="DLSGCCN"/>
<dbReference type="Gramene" id="TraesJAG7D03G04274970.1">
    <property type="protein sequence ID" value="TraesJAG7D03G04274970.1"/>
    <property type="gene ID" value="TraesJAG7D03G04274970"/>
</dbReference>
<dbReference type="SUPFAM" id="SSF52540">
    <property type="entry name" value="P-loop containing nucleoside triphosphate hydrolases"/>
    <property type="match status" value="1"/>
</dbReference>
<dbReference type="Gramene" id="TraesLDM7D03G04297210.1">
    <property type="protein sequence ID" value="TraesLDM7D03G04297210.1"/>
    <property type="gene ID" value="TraesLDM7D03G04297210"/>
</dbReference>
<reference evidence="14" key="2">
    <citation type="submission" date="2018-10" db="UniProtKB">
        <authorList>
            <consortium name="EnsemblPlants"/>
        </authorList>
    </citation>
    <scope>IDENTIFICATION</scope>
</reference>
<dbReference type="Gramene" id="TraesARI7D03G04366900.3">
    <property type="protein sequence ID" value="TraesARI7D03G04366900.3"/>
    <property type="gene ID" value="TraesARI7D03G04366900"/>
</dbReference>
<dbReference type="Gramene" id="TraesCS7D03G0143800.1">
    <property type="protein sequence ID" value="TraesCS7D03G0143800.1.CDS"/>
    <property type="gene ID" value="TraesCS7D03G0143800"/>
</dbReference>
<dbReference type="PANTHER" id="PTHR36766:SF73">
    <property type="entry name" value="NB-ARC DOMAIN-CONTAINING PROTEIN"/>
    <property type="match status" value="1"/>
</dbReference>
<evidence type="ECO:0000256" key="5">
    <source>
        <dbReference type="ARBA" id="ARBA00022821"/>
    </source>
</evidence>
<dbReference type="Gramene" id="TraesJUL7D03G04335210.2">
    <property type="protein sequence ID" value="TraesJUL7D03G04335210.2"/>
    <property type="gene ID" value="TraesJUL7D03G04335210"/>
</dbReference>
<keyword evidence="4" id="KW-0547">Nucleotide-binding</keyword>
<dbReference type="SMR" id="A0A3B6TJJ2"/>
<comment type="similarity">
    <text evidence="1">Belongs to the disease resistance NB-LRR family.</text>
</comment>
<dbReference type="Gramene" id="TraesLAC7D03G04238480.3">
    <property type="protein sequence ID" value="TraesLAC7D03G04238480.3"/>
    <property type="gene ID" value="TraesLAC7D03G04238480"/>
</dbReference>
<feature type="coiled-coil region" evidence="8">
    <location>
        <begin position="35"/>
        <end position="62"/>
    </location>
</feature>
<dbReference type="PRINTS" id="PR00364">
    <property type="entry name" value="DISEASERSIST"/>
</dbReference>
<evidence type="ECO:0000259" key="12">
    <source>
        <dbReference type="Pfam" id="PF23598"/>
    </source>
</evidence>
<dbReference type="Gene3D" id="1.10.8.430">
    <property type="entry name" value="Helical domain of apoptotic protease-activating factors"/>
    <property type="match status" value="1"/>
</dbReference>
<dbReference type="InterPro" id="IPR027417">
    <property type="entry name" value="P-loop_NTPase"/>
</dbReference>
<feature type="domain" description="Disease resistance R13L4/SHOC-2-like LRR" evidence="12">
    <location>
        <begin position="561"/>
        <end position="779"/>
    </location>
</feature>
<dbReference type="Gene3D" id="3.80.10.10">
    <property type="entry name" value="Ribonuclease Inhibitor"/>
    <property type="match status" value="3"/>
</dbReference>
<dbReference type="InterPro" id="IPR002182">
    <property type="entry name" value="NB-ARC"/>
</dbReference>
<dbReference type="Gramene" id="TraesCS7D02G065500.1">
    <property type="protein sequence ID" value="TraesCS7D02G065500.1"/>
    <property type="gene ID" value="TraesCS7D02G065500"/>
</dbReference>
<dbReference type="InterPro" id="IPR058922">
    <property type="entry name" value="WHD_DRP"/>
</dbReference>
<feature type="domain" description="Disease resistance N-terminal" evidence="10">
    <location>
        <begin position="16"/>
        <end position="97"/>
    </location>
</feature>
<evidence type="ECO:0000256" key="7">
    <source>
        <dbReference type="ARBA" id="ARBA00023054"/>
    </source>
</evidence>
<dbReference type="Gramene" id="TraesMAC7D03G04283930.2">
    <property type="protein sequence ID" value="TraesMAC7D03G04283930.2"/>
    <property type="gene ID" value="TraesMAC7D03G04283930"/>
</dbReference>
<evidence type="ECO:0000256" key="8">
    <source>
        <dbReference type="SAM" id="Coils"/>
    </source>
</evidence>
<dbReference type="Gramene" id="TraesROB_scaffold_048891_01G000100.1">
    <property type="protein sequence ID" value="TraesROB_scaffold_048891_01G000100.1"/>
    <property type="gene ID" value="TraesROB_scaffold_048891_01G000100"/>
</dbReference>
<dbReference type="Gramene" id="TraesARI7D03G04366900.1">
    <property type="protein sequence ID" value="TraesARI7D03G04366900.1"/>
    <property type="gene ID" value="TraesARI7D03G04366900"/>
</dbReference>
<dbReference type="InterPro" id="IPR055414">
    <property type="entry name" value="LRR_R13L4/SHOC2-like"/>
</dbReference>
<dbReference type="STRING" id="4565.A0A3B6TJJ2"/>
<dbReference type="Gramene" id="TraesCAD_scaffold_094318_01G000100.1">
    <property type="protein sequence ID" value="TraesCAD_scaffold_094318_01G000100.1"/>
    <property type="gene ID" value="TraesCAD_scaffold_094318_01G000100"/>
</dbReference>
<evidence type="ECO:0000259" key="9">
    <source>
        <dbReference type="Pfam" id="PF00931"/>
    </source>
</evidence>
<dbReference type="GO" id="GO:0035556">
    <property type="term" value="P:intracellular signal transduction"/>
    <property type="evidence" value="ECO:0000318"/>
    <property type="project" value="GO_Central"/>
</dbReference>
<protein>
    <recommendedName>
        <fullName evidence="16">NB-ARC domain-containing protein</fullName>
    </recommendedName>
</protein>
<sequence>MAAAAAVVGGMVASGVIKVVIKQIGSAIGGKIKLHKNLKKDLQKMKMTLESVEAALSDAERRSINDSSALLWVNRLKAAMYDISDMLDDFESDTQSRVGAMRKKISMPDKMKKMQKRLQKITEDHQNYRLLPETRSNEPQLPDIRENAGTMVEAEIIGRAEEKLEILARLSGSTTEHTTFVPIWGLGGIGKSTLARLVYNHPEFEKHSRVWVYVSQIFDLKKIGNTIISQLSRQQSQQILDLHSINIRLQELLAEKKNALIILDDLWEKRPSQLEELKSMLKQSKGCKVMVVVTTRDEGIANEISTVQPYKLPQLSDEMCWEIMSQKSKFETRDDKERLEPIGRDIAKKCKGVALAAQSLGHILRSKSYGEWNSVRTNHIWNLSTSTDASSSHEVLGSLLLSYNLMPPYLKSCFAYCAIFPKGHIMIKDELIHQWIALGFMEPSSIFSYWQLGESYIMQLLEMSFLQHSKAIVEWYDIDNIVTLFTMHDLVYDLARSVMADEFNLAGPNCRYAWNIDSAKPLKSSTTSPEKIRTLNIVGDETSWPSWYKFHRDAIAPAKYVRVLHSSVSSNRLVASIGQLKQLRYLSAPNIRGRVDLGCIGMLQKLNYLNLHNCQELSALPESISEMEGLMYLNLSDCENLKELPNSFANLKELVYLNLSNSDNVIGLPEALANLTKLQQLELTACENLRGRPEVITNLTELRNLRLSRCMHHIFDSSSTVQTESFIDSICRLPNMEHLDLSFNGHPLISIPESASCLRKLVLHGCRQVARLPECVAKMDRQSLFGLLPLFSVTTDDGKCYSNLGFLEHVNPHKLNIKKLENVKSPEEARSVRLIEKHRIEEMSLMWNPQAERSVDDMELLRELVPPTTLQKFEIYGYISASFPDWVMSIGNYLPNLDRMVMYGLPNCKSLPPLAQLPPNLRVLTLEEMESLEEWNTTYCSGEDGVNELMFCKLEQVNIHFCPKLRITPHLPRAASWSIRGSDNVLISWAGSVSHNDASSSFSGVSTTLIVGRSKVPLHQWRLLHHIPALIALHSYNCWDLTSSPEITFAHSKLSEWVGELASVQQLTINQCMTLEELPGNMRQLKQLQSLKLNICCSLRQLPLWLGELTSLKKLIICSCFAITICQTAYNSSQTSKN</sequence>
<dbReference type="GO" id="GO:0042742">
    <property type="term" value="P:defense response to bacterium"/>
    <property type="evidence" value="ECO:0007669"/>
    <property type="project" value="UniProtKB-ARBA"/>
</dbReference>
<dbReference type="InterPro" id="IPR042197">
    <property type="entry name" value="Apaf_helical"/>
</dbReference>
<dbReference type="Gramene" id="TraesARI7D03G04366900.2">
    <property type="protein sequence ID" value="TraesARI7D03G04366900.2"/>
    <property type="gene ID" value="TraesARI7D03G04366900"/>
</dbReference>
<feature type="domain" description="R13L1/DRL21-like LRR repeat region" evidence="13">
    <location>
        <begin position="807"/>
        <end position="929"/>
    </location>
</feature>
<dbReference type="Gene3D" id="1.20.5.4130">
    <property type="match status" value="1"/>
</dbReference>
<keyword evidence="5" id="KW-0611">Plant defense</keyword>
<dbReference type="GO" id="GO:0043531">
    <property type="term" value="F:ADP binding"/>
    <property type="evidence" value="ECO:0007669"/>
    <property type="project" value="InterPro"/>
</dbReference>
<evidence type="ECO:0000313" key="14">
    <source>
        <dbReference type="EnsemblPlants" id="TraesCS7D02G065500.1"/>
    </source>
</evidence>
<dbReference type="Gramene" id="TraesSYM7D03G04344250.1">
    <property type="protein sequence ID" value="TraesSYM7D03G04344250.1"/>
    <property type="gene ID" value="TraesSYM7D03G04344250"/>
</dbReference>
<evidence type="ECO:0000259" key="11">
    <source>
        <dbReference type="Pfam" id="PF23559"/>
    </source>
</evidence>
<dbReference type="Pfam" id="PF25019">
    <property type="entry name" value="LRR_R13L1-DRL21"/>
    <property type="match status" value="1"/>
</dbReference>
<evidence type="ECO:0008006" key="16">
    <source>
        <dbReference type="Google" id="ProtNLM"/>
    </source>
</evidence>
<reference evidence="14" key="1">
    <citation type="submission" date="2018-08" db="EMBL/GenBank/DDBJ databases">
        <authorList>
            <person name="Rossello M."/>
        </authorList>
    </citation>
    <scope>NUCLEOTIDE SEQUENCE [LARGE SCALE GENOMIC DNA]</scope>
    <source>
        <strain evidence="14">cv. Chinese Spring</strain>
    </source>
</reference>
<name>A0A3B6TJJ2_WHEAT</name>
<dbReference type="PANTHER" id="PTHR36766">
    <property type="entry name" value="PLANT BROAD-SPECTRUM MILDEW RESISTANCE PROTEIN RPW8"/>
    <property type="match status" value="1"/>
</dbReference>
<dbReference type="Pfam" id="PF00931">
    <property type="entry name" value="NB-ARC"/>
    <property type="match status" value="1"/>
</dbReference>
<dbReference type="InterPro" id="IPR032675">
    <property type="entry name" value="LRR_dom_sf"/>
</dbReference>
<evidence type="ECO:0000256" key="6">
    <source>
        <dbReference type="ARBA" id="ARBA00022840"/>
    </source>
</evidence>
<feature type="domain" description="NB-ARC" evidence="9">
    <location>
        <begin position="166"/>
        <end position="328"/>
    </location>
</feature>
<organism evidence="14">
    <name type="scientific">Triticum aestivum</name>
    <name type="common">Wheat</name>
    <dbReference type="NCBI Taxonomy" id="4565"/>
    <lineage>
        <taxon>Eukaryota</taxon>
        <taxon>Viridiplantae</taxon>
        <taxon>Streptophyta</taxon>
        <taxon>Embryophyta</taxon>
        <taxon>Tracheophyta</taxon>
        <taxon>Spermatophyta</taxon>
        <taxon>Magnoliopsida</taxon>
        <taxon>Liliopsida</taxon>
        <taxon>Poales</taxon>
        <taxon>Poaceae</taxon>
        <taxon>BOP clade</taxon>
        <taxon>Pooideae</taxon>
        <taxon>Triticodae</taxon>
        <taxon>Triticeae</taxon>
        <taxon>Triticinae</taxon>
        <taxon>Triticum</taxon>
    </lineage>
</organism>
<dbReference type="GO" id="GO:0005524">
    <property type="term" value="F:ATP binding"/>
    <property type="evidence" value="ECO:0007669"/>
    <property type="project" value="UniProtKB-KW"/>
</dbReference>
<dbReference type="Pfam" id="PF23559">
    <property type="entry name" value="WHD_DRP"/>
    <property type="match status" value="1"/>
</dbReference>
<keyword evidence="2" id="KW-0433">Leucine-rich repeat</keyword>
<dbReference type="FunFam" id="1.10.10.10:FF:000322">
    <property type="entry name" value="Probable disease resistance protein At1g63360"/>
    <property type="match status" value="1"/>
</dbReference>
<dbReference type="Gramene" id="TraesSTA7D03G04281740.1">
    <property type="protein sequence ID" value="TraesSTA7D03G04281740.1"/>
    <property type="gene ID" value="TraesSTA7D03G04281740"/>
</dbReference>
<evidence type="ECO:0000313" key="15">
    <source>
        <dbReference type="Proteomes" id="UP000019116"/>
    </source>
</evidence>
<dbReference type="Gramene" id="TraesLAC7D03G04238480.1">
    <property type="protein sequence ID" value="TraesLAC7D03G04238480.1"/>
    <property type="gene ID" value="TraesLAC7D03G04238480"/>
</dbReference>
<dbReference type="Gramene" id="TraesJUL7D03G04335210.1">
    <property type="protein sequence ID" value="TraesJUL7D03G04335210.1"/>
    <property type="gene ID" value="TraesJUL7D03G04335210"/>
</dbReference>
<dbReference type="Gramene" id="TraesSYM7D03G04344250.2">
    <property type="protein sequence ID" value="TraesSYM7D03G04344250.2"/>
    <property type="gene ID" value="TraesSYM7D03G04344250"/>
</dbReference>
<dbReference type="Gramene" id="TraesJUL7D03G04335210.3">
    <property type="protein sequence ID" value="TraesJUL7D03G04335210.3"/>
    <property type="gene ID" value="TraesJUL7D03G04335210"/>
</dbReference>
<proteinExistence type="inferred from homology"/>
<dbReference type="InterPro" id="IPR036388">
    <property type="entry name" value="WH-like_DNA-bd_sf"/>
</dbReference>
<dbReference type="GO" id="GO:0009626">
    <property type="term" value="P:plant-type hypersensitive response"/>
    <property type="evidence" value="ECO:0007669"/>
    <property type="project" value="UniProtKB-ARBA"/>
</dbReference>
<keyword evidence="6" id="KW-0067">ATP-binding</keyword>
<evidence type="ECO:0000256" key="2">
    <source>
        <dbReference type="ARBA" id="ARBA00022614"/>
    </source>
</evidence>
<dbReference type="Gramene" id="TraesLDM7D03G04297210.2">
    <property type="protein sequence ID" value="TraesLDM7D03G04297210.2"/>
    <property type="gene ID" value="TraesLDM7D03G04297210"/>
</dbReference>
<dbReference type="Proteomes" id="UP000019116">
    <property type="component" value="Chromosome 7D"/>
</dbReference>
<dbReference type="AlphaFoldDB" id="A0A3B6TJJ2"/>
<dbReference type="Pfam" id="PF23598">
    <property type="entry name" value="LRR_14"/>
    <property type="match status" value="1"/>
</dbReference>
<dbReference type="Gramene" id="TraesJAG7D03G04274970.3">
    <property type="protein sequence ID" value="TraesJAG7D03G04274970.3"/>
    <property type="gene ID" value="TraesJAG7D03G04274970"/>
</dbReference>
<dbReference type="Gene3D" id="1.10.10.10">
    <property type="entry name" value="Winged helix-like DNA-binding domain superfamily/Winged helix DNA-binding domain"/>
    <property type="match status" value="1"/>
</dbReference>
<dbReference type="Pfam" id="PF18052">
    <property type="entry name" value="Rx_N"/>
    <property type="match status" value="1"/>
</dbReference>
<dbReference type="EnsemblPlants" id="TraesCS7D02G065500.1">
    <property type="protein sequence ID" value="TraesCS7D02G065500.1"/>
    <property type="gene ID" value="TraesCS7D02G065500"/>
</dbReference>
<keyword evidence="7 8" id="KW-0175">Coiled coil</keyword>
<dbReference type="Gramene" id="TraesMAC7D03G04283930.1">
    <property type="protein sequence ID" value="TraesMAC7D03G04283930.1"/>
    <property type="gene ID" value="TraesMAC7D03G04283930"/>
</dbReference>
<dbReference type="Gramene" id="TraesPARA_EIv1.0_2518180.1">
    <property type="protein sequence ID" value="TraesPARA_EIv1.0_2518180.1.CDS"/>
    <property type="gene ID" value="TraesPARA_EIv1.0_2518180"/>
</dbReference>
<evidence type="ECO:0000259" key="13">
    <source>
        <dbReference type="Pfam" id="PF25019"/>
    </source>
</evidence>
<evidence type="ECO:0000256" key="3">
    <source>
        <dbReference type="ARBA" id="ARBA00022737"/>
    </source>
</evidence>
<evidence type="ECO:0000256" key="4">
    <source>
        <dbReference type="ARBA" id="ARBA00022741"/>
    </source>
</evidence>
<dbReference type="GO" id="GO:0002758">
    <property type="term" value="P:innate immune response-activating signaling pathway"/>
    <property type="evidence" value="ECO:0007669"/>
    <property type="project" value="UniProtKB-ARBA"/>
</dbReference>
<dbReference type="OrthoDB" id="2018313at2759"/>
<dbReference type="InterPro" id="IPR041118">
    <property type="entry name" value="Rx_N"/>
</dbReference>